<keyword evidence="3" id="KW-0804">Transcription</keyword>
<dbReference type="InterPro" id="IPR036724">
    <property type="entry name" value="Cobalamin-bd_sf"/>
</dbReference>
<evidence type="ECO:0000256" key="3">
    <source>
        <dbReference type="ARBA" id="ARBA00023163"/>
    </source>
</evidence>
<organism evidence="6 7">
    <name type="scientific">Pontibacillus salicampi</name>
    <dbReference type="NCBI Taxonomy" id="1449801"/>
    <lineage>
        <taxon>Bacteria</taxon>
        <taxon>Bacillati</taxon>
        <taxon>Bacillota</taxon>
        <taxon>Bacilli</taxon>
        <taxon>Bacillales</taxon>
        <taxon>Bacillaceae</taxon>
        <taxon>Pontibacillus</taxon>
    </lineage>
</organism>
<dbReference type="PROSITE" id="PS50937">
    <property type="entry name" value="HTH_MERR_2"/>
    <property type="match status" value="1"/>
</dbReference>
<evidence type="ECO:0000313" key="7">
    <source>
        <dbReference type="Proteomes" id="UP001589836"/>
    </source>
</evidence>
<evidence type="ECO:0000259" key="5">
    <source>
        <dbReference type="PROSITE" id="PS51332"/>
    </source>
</evidence>
<dbReference type="RefSeq" id="WP_377345661.1">
    <property type="nucleotide sequence ID" value="NZ_JBHLTP010000003.1"/>
</dbReference>
<keyword evidence="1" id="KW-0805">Transcription regulation</keyword>
<comment type="caution">
    <text evidence="6">The sequence shown here is derived from an EMBL/GenBank/DDBJ whole genome shotgun (WGS) entry which is preliminary data.</text>
</comment>
<proteinExistence type="predicted"/>
<dbReference type="InterPro" id="IPR009061">
    <property type="entry name" value="DNA-bd_dom_put_sf"/>
</dbReference>
<sequence>MSSTQGKYNIKAVSNMLGIQPGTLRAWERRYQMIRPTRNEAGHRLYTEEHVKVLKWLIDKVDKGFTISQAVSILENNQASVSYETEDTEEEEGKSILESLSDDLMTSLLAFDESKAHGKLDYAFSMFSPEKVAMDIVSPLLVKIGYYWEENKISSAHEHFATNFLRSRLGMMLITMPSDKMLPKAVCVCGPNEKHELGLLIFTLFLKRKGYDVIYLGQSVAAGDVDVVINEVQPAFLFMSCTLKKNIPATLKLAETLDERYPALQIGVGGHALDNLPQEEQEIVLPYKIGNSKAEWESWLLKNK</sequence>
<dbReference type="Gene3D" id="3.40.50.280">
    <property type="entry name" value="Cobalamin-binding domain"/>
    <property type="match status" value="1"/>
</dbReference>
<name>A0ABV6LLF1_9BACI</name>
<keyword evidence="7" id="KW-1185">Reference proteome</keyword>
<dbReference type="InterPro" id="IPR003759">
    <property type="entry name" value="Cbl-bd_cap"/>
</dbReference>
<keyword evidence="2" id="KW-0238">DNA-binding</keyword>
<dbReference type="Proteomes" id="UP001589836">
    <property type="component" value="Unassembled WGS sequence"/>
</dbReference>
<evidence type="ECO:0000313" key="6">
    <source>
        <dbReference type="EMBL" id="MFC0523124.1"/>
    </source>
</evidence>
<evidence type="ECO:0000256" key="2">
    <source>
        <dbReference type="ARBA" id="ARBA00023125"/>
    </source>
</evidence>
<dbReference type="InterPro" id="IPR036594">
    <property type="entry name" value="Meth_synthase_dom"/>
</dbReference>
<gene>
    <name evidence="6" type="ORF">ACFFGV_05880</name>
</gene>
<dbReference type="EMBL" id="JBHLTP010000003">
    <property type="protein sequence ID" value="MFC0523124.1"/>
    <property type="molecule type" value="Genomic_DNA"/>
</dbReference>
<evidence type="ECO:0000259" key="4">
    <source>
        <dbReference type="PROSITE" id="PS50937"/>
    </source>
</evidence>
<dbReference type="SUPFAM" id="SSF52242">
    <property type="entry name" value="Cobalamin (vitamin B12)-binding domain"/>
    <property type="match status" value="1"/>
</dbReference>
<dbReference type="CDD" id="cd01104">
    <property type="entry name" value="HTH_MlrA-CarA"/>
    <property type="match status" value="1"/>
</dbReference>
<dbReference type="Pfam" id="PF02310">
    <property type="entry name" value="B12-binding"/>
    <property type="match status" value="1"/>
</dbReference>
<reference evidence="6 7" key="1">
    <citation type="submission" date="2024-09" db="EMBL/GenBank/DDBJ databases">
        <authorList>
            <person name="Sun Q."/>
            <person name="Mori K."/>
        </authorList>
    </citation>
    <scope>NUCLEOTIDE SEQUENCE [LARGE SCALE GENOMIC DNA]</scope>
    <source>
        <strain evidence="6 7">NCAIM B.02529</strain>
    </source>
</reference>
<feature type="domain" description="B12-binding" evidence="5">
    <location>
        <begin position="182"/>
        <end position="304"/>
    </location>
</feature>
<dbReference type="Gene3D" id="1.10.1240.10">
    <property type="entry name" value="Methionine synthase domain"/>
    <property type="match status" value="1"/>
</dbReference>
<dbReference type="SUPFAM" id="SSF46955">
    <property type="entry name" value="Putative DNA-binding domain"/>
    <property type="match status" value="1"/>
</dbReference>
<dbReference type="SMART" id="SM00422">
    <property type="entry name" value="HTH_MERR"/>
    <property type="match status" value="1"/>
</dbReference>
<dbReference type="InterPro" id="IPR006158">
    <property type="entry name" value="Cobalamin-bd"/>
</dbReference>
<protein>
    <submittedName>
        <fullName evidence="6">MerR family transcriptional regulator</fullName>
    </submittedName>
</protein>
<dbReference type="PROSITE" id="PS51332">
    <property type="entry name" value="B12_BINDING"/>
    <property type="match status" value="1"/>
</dbReference>
<dbReference type="Pfam" id="PF02607">
    <property type="entry name" value="B12-binding_2"/>
    <property type="match status" value="1"/>
</dbReference>
<dbReference type="PANTHER" id="PTHR30204">
    <property type="entry name" value="REDOX-CYCLING DRUG-SENSING TRANSCRIPTIONAL ACTIVATOR SOXR"/>
    <property type="match status" value="1"/>
</dbReference>
<dbReference type="Pfam" id="PF13411">
    <property type="entry name" value="MerR_1"/>
    <property type="match status" value="1"/>
</dbReference>
<dbReference type="Gene3D" id="1.10.1660.10">
    <property type="match status" value="1"/>
</dbReference>
<feature type="domain" description="HTH merR-type" evidence="4">
    <location>
        <begin position="7"/>
        <end position="76"/>
    </location>
</feature>
<evidence type="ECO:0000256" key="1">
    <source>
        <dbReference type="ARBA" id="ARBA00023015"/>
    </source>
</evidence>
<dbReference type="PANTHER" id="PTHR30204:SF67">
    <property type="entry name" value="HTH-TYPE TRANSCRIPTIONAL REGULATOR MLRA-RELATED"/>
    <property type="match status" value="1"/>
</dbReference>
<dbReference type="InterPro" id="IPR000551">
    <property type="entry name" value="MerR-type_HTH_dom"/>
</dbReference>
<dbReference type="InterPro" id="IPR047057">
    <property type="entry name" value="MerR_fam"/>
</dbReference>
<accession>A0ABV6LLF1</accession>